<evidence type="ECO:0000313" key="2">
    <source>
        <dbReference type="Proteomes" id="UP001499882"/>
    </source>
</evidence>
<accession>A0ABP8Z1W4</accession>
<name>A0ABP8Z1W4_9ACTN</name>
<sequence>MVVRDQVRGDEAVDVQGDHDVAAGCEHGVDASVAGRSQRKASWIGGDRKDAWLEAVAHVPREESGIVHGNHDVDVYLAG</sequence>
<dbReference type="EMBL" id="BAABKN010000019">
    <property type="protein sequence ID" value="GAA4744128.1"/>
    <property type="molecule type" value="Genomic_DNA"/>
</dbReference>
<dbReference type="Proteomes" id="UP001499882">
    <property type="component" value="Unassembled WGS sequence"/>
</dbReference>
<comment type="caution">
    <text evidence="1">The sequence shown here is derived from an EMBL/GenBank/DDBJ whole genome shotgun (WGS) entry which is preliminary data.</text>
</comment>
<reference evidence="2" key="1">
    <citation type="journal article" date="2019" name="Int. J. Syst. Evol. Microbiol.">
        <title>The Global Catalogue of Microorganisms (GCM) 10K type strain sequencing project: providing services to taxonomists for standard genome sequencing and annotation.</title>
        <authorList>
            <consortium name="The Broad Institute Genomics Platform"/>
            <consortium name="The Broad Institute Genome Sequencing Center for Infectious Disease"/>
            <person name="Wu L."/>
            <person name="Ma J."/>
        </authorList>
    </citation>
    <scope>NUCLEOTIDE SEQUENCE [LARGE SCALE GENOMIC DNA]</scope>
    <source>
        <strain evidence="2">JCM 18532</strain>
    </source>
</reference>
<proteinExistence type="predicted"/>
<evidence type="ECO:0000313" key="1">
    <source>
        <dbReference type="EMBL" id="GAA4744128.1"/>
    </source>
</evidence>
<gene>
    <name evidence="1" type="ORF">GCM10023350_31040</name>
</gene>
<protein>
    <submittedName>
        <fullName evidence="1">Uncharacterized protein</fullName>
    </submittedName>
</protein>
<keyword evidence="2" id="KW-1185">Reference proteome</keyword>
<organism evidence="1 2">
    <name type="scientific">Nocardioides endophyticus</name>
    <dbReference type="NCBI Taxonomy" id="1353775"/>
    <lineage>
        <taxon>Bacteria</taxon>
        <taxon>Bacillati</taxon>
        <taxon>Actinomycetota</taxon>
        <taxon>Actinomycetes</taxon>
        <taxon>Propionibacteriales</taxon>
        <taxon>Nocardioidaceae</taxon>
        <taxon>Nocardioides</taxon>
    </lineage>
</organism>